<comment type="caution">
    <text evidence="5">The sequence shown here is derived from an EMBL/GenBank/DDBJ whole genome shotgun (WGS) entry which is preliminary data.</text>
</comment>
<evidence type="ECO:0000313" key="6">
    <source>
        <dbReference type="Proteomes" id="UP000586042"/>
    </source>
</evidence>
<dbReference type="Pfam" id="PF11999">
    <property type="entry name" value="Ice_binding"/>
    <property type="match status" value="1"/>
</dbReference>
<proteinExistence type="inferred from homology"/>
<dbReference type="AlphaFoldDB" id="A0A7Y6IDV7"/>
<accession>A0A7Y6IDV7</accession>
<dbReference type="Proteomes" id="UP000586042">
    <property type="component" value="Unassembled WGS sequence"/>
</dbReference>
<dbReference type="GO" id="GO:0005975">
    <property type="term" value="P:carbohydrate metabolic process"/>
    <property type="evidence" value="ECO:0007669"/>
    <property type="project" value="UniProtKB-ARBA"/>
</dbReference>
<feature type="compositionally biased region" description="Polar residues" evidence="3">
    <location>
        <begin position="246"/>
        <end position="257"/>
    </location>
</feature>
<gene>
    <name evidence="5" type="ORF">HTZ77_34320</name>
</gene>
<dbReference type="Gene3D" id="2.60.40.10">
    <property type="entry name" value="Immunoglobulins"/>
    <property type="match status" value="1"/>
</dbReference>
<evidence type="ECO:0000256" key="1">
    <source>
        <dbReference type="ARBA" id="ARBA00005445"/>
    </source>
</evidence>
<dbReference type="Pfam" id="PF16640">
    <property type="entry name" value="Big_3_5"/>
    <property type="match status" value="1"/>
</dbReference>
<evidence type="ECO:0000256" key="3">
    <source>
        <dbReference type="SAM" id="MobiDB-lite"/>
    </source>
</evidence>
<comment type="similarity">
    <text evidence="1">Belongs to the ice-binding protein family.</text>
</comment>
<dbReference type="RefSeq" id="WP_175593894.1">
    <property type="nucleotide sequence ID" value="NZ_JABWGN010000015.1"/>
</dbReference>
<dbReference type="InterPro" id="IPR013783">
    <property type="entry name" value="Ig-like_fold"/>
</dbReference>
<evidence type="ECO:0000259" key="4">
    <source>
        <dbReference type="Pfam" id="PF16640"/>
    </source>
</evidence>
<keyword evidence="2" id="KW-0732">Signal</keyword>
<protein>
    <submittedName>
        <fullName evidence="5">DUF3494 domain-containing protein</fullName>
    </submittedName>
</protein>
<evidence type="ECO:0000256" key="2">
    <source>
        <dbReference type="ARBA" id="ARBA00022729"/>
    </source>
</evidence>
<organism evidence="5 6">
    <name type="scientific">Nonomuraea montanisoli</name>
    <dbReference type="NCBI Taxonomy" id="2741721"/>
    <lineage>
        <taxon>Bacteria</taxon>
        <taxon>Bacillati</taxon>
        <taxon>Actinomycetota</taxon>
        <taxon>Actinomycetes</taxon>
        <taxon>Streptosporangiales</taxon>
        <taxon>Streptosporangiaceae</taxon>
        <taxon>Nonomuraea</taxon>
    </lineage>
</organism>
<feature type="domain" description="Bacterial Ig-like" evidence="4">
    <location>
        <begin position="252"/>
        <end position="327"/>
    </location>
</feature>
<name>A0A7Y6IDV7_9ACTN</name>
<dbReference type="EMBL" id="JABWGN010000015">
    <property type="protein sequence ID" value="NUW36449.1"/>
    <property type="molecule type" value="Genomic_DNA"/>
</dbReference>
<reference evidence="5 6" key="1">
    <citation type="submission" date="2020-06" db="EMBL/GenBank/DDBJ databases">
        <title>Nonomuraea sp. SMC257, a novel actinomycete isolated from soil.</title>
        <authorList>
            <person name="Chanama M."/>
        </authorList>
    </citation>
    <scope>NUCLEOTIDE SEQUENCE [LARGE SCALE GENOMIC DNA]</scope>
    <source>
        <strain evidence="5 6">SMC257</strain>
    </source>
</reference>
<feature type="region of interest" description="Disordered" evidence="3">
    <location>
        <begin position="235"/>
        <end position="260"/>
    </location>
</feature>
<dbReference type="InterPro" id="IPR032109">
    <property type="entry name" value="Big_3_5"/>
</dbReference>
<dbReference type="InterPro" id="IPR021884">
    <property type="entry name" value="Ice-bd_prot"/>
</dbReference>
<keyword evidence="6" id="KW-1185">Reference proteome</keyword>
<evidence type="ECO:0000313" key="5">
    <source>
        <dbReference type="EMBL" id="NUW36449.1"/>
    </source>
</evidence>
<sequence length="351" mass="36395">MANLSPRSWLSVGLTGVLAMGLLTASTWSADARQEPIDLGDGFGVAVLAALAVNNEELTRITGDVAVSPGGVVTGFPPGVVLGRIYRGNGQAAQIRGDVRSAYQEAQGRAANGVIPAQLGGRTLGPGVYSSRSGAFVIDGTLKLDAKGDPDAVFIFQTDTTLNTAEVSNIDVLNGAQEDNIIWAVGNTASLGTLSTFRGNILARNGVVVDEGVQMVGRAMSLDTSVSIAGTGATPRTLISVPNRPPTSTALGSSPNPSRLREPVTFTAVVDGDVNGVKPGGEVIFKDGATVIGSALLDDAGIARFTTDELTRGVHLMSAVYLDEGSAVNEAWVYWQPSQSPVIEHQVLNRR</sequence>